<dbReference type="GO" id="GO:0000976">
    <property type="term" value="F:transcription cis-regulatory region binding"/>
    <property type="evidence" value="ECO:0007669"/>
    <property type="project" value="TreeGrafter"/>
</dbReference>
<protein>
    <submittedName>
        <fullName evidence="3">Uncharacterized protein</fullName>
    </submittedName>
</protein>
<dbReference type="AlphaFoldDB" id="A0A8H4XQ02"/>
<evidence type="ECO:0000313" key="3">
    <source>
        <dbReference type="EMBL" id="KAF4984583.1"/>
    </source>
</evidence>
<dbReference type="Proteomes" id="UP000635477">
    <property type="component" value="Unassembled WGS sequence"/>
</dbReference>
<evidence type="ECO:0000256" key="1">
    <source>
        <dbReference type="ARBA" id="ARBA00004123"/>
    </source>
</evidence>
<dbReference type="OrthoDB" id="5229455at2759"/>
<keyword evidence="2" id="KW-0539">Nucleus</keyword>
<proteinExistence type="predicted"/>
<name>A0A8H4XQ02_9HYPO</name>
<organism evidence="3 4">
    <name type="scientific">Fusarium zealandicum</name>
    <dbReference type="NCBI Taxonomy" id="1053134"/>
    <lineage>
        <taxon>Eukaryota</taxon>
        <taxon>Fungi</taxon>
        <taxon>Dikarya</taxon>
        <taxon>Ascomycota</taxon>
        <taxon>Pezizomycotina</taxon>
        <taxon>Sordariomycetes</taxon>
        <taxon>Hypocreomycetidae</taxon>
        <taxon>Hypocreales</taxon>
        <taxon>Nectriaceae</taxon>
        <taxon>Fusarium</taxon>
        <taxon>Fusarium staphyleae species complex</taxon>
    </lineage>
</organism>
<dbReference type="Pfam" id="PF11951">
    <property type="entry name" value="Fungal_trans_2"/>
    <property type="match status" value="1"/>
</dbReference>
<dbReference type="GO" id="GO:0005634">
    <property type="term" value="C:nucleus"/>
    <property type="evidence" value="ECO:0007669"/>
    <property type="project" value="UniProtKB-SubCell"/>
</dbReference>
<keyword evidence="4" id="KW-1185">Reference proteome</keyword>
<evidence type="ECO:0000256" key="2">
    <source>
        <dbReference type="ARBA" id="ARBA00023242"/>
    </source>
</evidence>
<dbReference type="GO" id="GO:0045944">
    <property type="term" value="P:positive regulation of transcription by RNA polymerase II"/>
    <property type="evidence" value="ECO:0007669"/>
    <property type="project" value="TreeGrafter"/>
</dbReference>
<sequence length="344" mass="37759">MLQSPPLLSAGLALSAAGFVSRGLSEVDGVNISRVMGHLQSSGLALLRTALAQGHKDETLLATCLIWCLAEVFAGRQEICSWRIHLQGIKALLEDHQEYRFTTSSPTSTQSAMRHLILLYRSLQTLPYLPTIPLPDSSSQVIKAATTGPHRALAVGATIDGFLGYSEELLDLLQEINETPQSAQEANHVLVKLLGMIDRDAQAPPGVSISSSLSPQSGRDFALCHRIFQHASLVQLYRQLYKLPSCSQQIQDAVEAIQGMINNMTQGQPCNTWVAMAMPLFTIGCEAFRDDQKAFVLDKIHKFGVCLGSLHVQIIRRALEDVWRIRADHRDMDGELCAAHLLGK</sequence>
<reference evidence="3" key="1">
    <citation type="journal article" date="2020" name="BMC Genomics">
        <title>Correction to: Identification and distribution of gene clusters required for synthesis of sphingolipid metabolism inhibitors in diverse species of the filamentous fungus Fusarium.</title>
        <authorList>
            <person name="Kim H.S."/>
            <person name="Lohmar J.M."/>
            <person name="Busman M."/>
            <person name="Brown D.W."/>
            <person name="Naumann T.A."/>
            <person name="Divon H.H."/>
            <person name="Lysoe E."/>
            <person name="Uhlig S."/>
            <person name="Proctor R.H."/>
        </authorList>
    </citation>
    <scope>NUCLEOTIDE SEQUENCE</scope>
    <source>
        <strain evidence="3">NRRL 22465</strain>
    </source>
</reference>
<dbReference type="EMBL" id="JABEYC010000013">
    <property type="protein sequence ID" value="KAF4984583.1"/>
    <property type="molecule type" value="Genomic_DNA"/>
</dbReference>
<dbReference type="InterPro" id="IPR021858">
    <property type="entry name" value="Fun_TF"/>
</dbReference>
<comment type="caution">
    <text evidence="3">The sequence shown here is derived from an EMBL/GenBank/DDBJ whole genome shotgun (WGS) entry which is preliminary data.</text>
</comment>
<dbReference type="PANTHER" id="PTHR37534">
    <property type="entry name" value="TRANSCRIPTIONAL ACTIVATOR PROTEIN UGA3"/>
    <property type="match status" value="1"/>
</dbReference>
<evidence type="ECO:0000313" key="4">
    <source>
        <dbReference type="Proteomes" id="UP000635477"/>
    </source>
</evidence>
<comment type="subcellular location">
    <subcellularLocation>
        <location evidence="1">Nucleus</location>
    </subcellularLocation>
</comment>
<reference evidence="3" key="2">
    <citation type="submission" date="2020-05" db="EMBL/GenBank/DDBJ databases">
        <authorList>
            <person name="Kim H.-S."/>
            <person name="Proctor R.H."/>
            <person name="Brown D.W."/>
        </authorList>
    </citation>
    <scope>NUCLEOTIDE SEQUENCE</scope>
    <source>
        <strain evidence="3">NRRL 22465</strain>
    </source>
</reference>
<dbReference type="PANTHER" id="PTHR37534:SF49">
    <property type="entry name" value="LYSINE BIOSYNTHESIS REGULATORY PROTEIN LYS14"/>
    <property type="match status" value="1"/>
</dbReference>
<gene>
    <name evidence="3" type="ORF">FZEAL_259</name>
</gene>
<accession>A0A8H4XQ02</accession>
<dbReference type="GO" id="GO:0003700">
    <property type="term" value="F:DNA-binding transcription factor activity"/>
    <property type="evidence" value="ECO:0007669"/>
    <property type="project" value="TreeGrafter"/>
</dbReference>